<dbReference type="InterPro" id="IPR029044">
    <property type="entry name" value="Nucleotide-diphossugar_trans"/>
</dbReference>
<feature type="domain" description="Glycosyltransferase 2-like" evidence="1">
    <location>
        <begin position="4"/>
        <end position="134"/>
    </location>
</feature>
<dbReference type="Pfam" id="PF00535">
    <property type="entry name" value="Glycos_transf_2"/>
    <property type="match status" value="1"/>
</dbReference>
<dbReference type="PANTHER" id="PTHR22916">
    <property type="entry name" value="GLYCOSYLTRANSFERASE"/>
    <property type="match status" value="1"/>
</dbReference>
<dbReference type="RefSeq" id="WP_158082535.1">
    <property type="nucleotide sequence ID" value="NZ_JXMW01000007.1"/>
</dbReference>
<evidence type="ECO:0000313" key="3">
    <source>
        <dbReference type="Proteomes" id="UP000191661"/>
    </source>
</evidence>
<dbReference type="OrthoDB" id="46222at2157"/>
<proteinExistence type="predicted"/>
<sequence>MLITVIIPTYNAEKYLINTIDSVINQTFGFENIELIIVDDNSTDGTKNLILDLAKKYKNIIPILLEDNSGSPSKPRNIGIKKASTNYIMFLDNDDFYYPEMCEKMYLNITGSSCDVVTCRYRQFINGKYNRRKSFLDDLDSFIKIDSINEFPDLMTLGFPTMIWTKIFKKSVIIDKNILFPEGEFYEDVYFCASFYEVAKGIIVLNDFYGYKYNVRIGKSKSNSQLFNKESFMKQFKGFKRITAFFKGENFPFIPELVVDMTKIFLYSDLNKECQKRFLNEMNSFYKDYKLTTKLNTASLPLNIILNIFIKLFSLNNNFSIFTSILIKKLK</sequence>
<evidence type="ECO:0000259" key="1">
    <source>
        <dbReference type="Pfam" id="PF00535"/>
    </source>
</evidence>
<gene>
    <name evidence="2" type="ORF">MBBAR_7c00090</name>
</gene>
<comment type="caution">
    <text evidence="2">The sequence shown here is derived from an EMBL/GenBank/DDBJ whole genome shotgun (WGS) entry which is preliminary data.</text>
</comment>
<dbReference type="CDD" id="cd00761">
    <property type="entry name" value="Glyco_tranf_GTA_type"/>
    <property type="match status" value="1"/>
</dbReference>
<protein>
    <submittedName>
        <fullName evidence="2">Glycosyltransferase, family 2</fullName>
    </submittedName>
</protein>
<dbReference type="EMBL" id="JXMW01000007">
    <property type="protein sequence ID" value="OQD58837.1"/>
    <property type="molecule type" value="Genomic_DNA"/>
</dbReference>
<dbReference type="Proteomes" id="UP000191661">
    <property type="component" value="Unassembled WGS sequence"/>
</dbReference>
<organism evidence="2 3">
    <name type="scientific">Methanobrevibacter arboriphilus JCM 13429 = DSM 1125</name>
    <dbReference type="NCBI Taxonomy" id="1300164"/>
    <lineage>
        <taxon>Archaea</taxon>
        <taxon>Methanobacteriati</taxon>
        <taxon>Methanobacteriota</taxon>
        <taxon>Methanomada group</taxon>
        <taxon>Methanobacteria</taxon>
        <taxon>Methanobacteriales</taxon>
        <taxon>Methanobacteriaceae</taxon>
        <taxon>Methanobrevibacter</taxon>
    </lineage>
</organism>
<dbReference type="AlphaFoldDB" id="A0A1V6N2K0"/>
<dbReference type="Gene3D" id="3.90.550.10">
    <property type="entry name" value="Spore Coat Polysaccharide Biosynthesis Protein SpsA, Chain A"/>
    <property type="match status" value="1"/>
</dbReference>
<dbReference type="SUPFAM" id="SSF53448">
    <property type="entry name" value="Nucleotide-diphospho-sugar transferases"/>
    <property type="match status" value="1"/>
</dbReference>
<evidence type="ECO:0000313" key="2">
    <source>
        <dbReference type="EMBL" id="OQD58837.1"/>
    </source>
</evidence>
<keyword evidence="3" id="KW-1185">Reference proteome</keyword>
<dbReference type="PANTHER" id="PTHR22916:SF3">
    <property type="entry name" value="UDP-GLCNAC:BETAGAL BETA-1,3-N-ACETYLGLUCOSAMINYLTRANSFERASE-LIKE PROTEIN 1"/>
    <property type="match status" value="1"/>
</dbReference>
<dbReference type="GO" id="GO:0016758">
    <property type="term" value="F:hexosyltransferase activity"/>
    <property type="evidence" value="ECO:0007669"/>
    <property type="project" value="UniProtKB-ARBA"/>
</dbReference>
<name>A0A1V6N2K0_METAZ</name>
<keyword evidence="2" id="KW-0808">Transferase</keyword>
<reference evidence="2 3" key="1">
    <citation type="submission" date="2014-12" db="EMBL/GenBank/DDBJ databases">
        <title>Genome sequence of Methanobrevibacter arboriphilicus DH1, DSM1125.</title>
        <authorList>
            <person name="Poehlein A."/>
            <person name="Thauer R.K."/>
            <person name="Seedorf H."/>
            <person name="Daniel R."/>
        </authorList>
    </citation>
    <scope>NUCLEOTIDE SEQUENCE [LARGE SCALE GENOMIC DNA]</scope>
    <source>
        <strain evidence="2 3">DH1</strain>
    </source>
</reference>
<dbReference type="InterPro" id="IPR001173">
    <property type="entry name" value="Glyco_trans_2-like"/>
</dbReference>
<accession>A0A1V6N2K0</accession>